<dbReference type="GO" id="GO:0005524">
    <property type="term" value="F:ATP binding"/>
    <property type="evidence" value="ECO:0007669"/>
    <property type="project" value="UniProtKB-KW"/>
</dbReference>
<dbReference type="HOGENOM" id="CLU_017487_0_0_2"/>
<evidence type="ECO:0000256" key="6">
    <source>
        <dbReference type="ARBA" id="ARBA00022741"/>
    </source>
</evidence>
<name>C7P8A7_METFA</name>
<dbReference type="InterPro" id="IPR043128">
    <property type="entry name" value="Rev_trsase/Diguanyl_cyclase"/>
</dbReference>
<dbReference type="AlphaFoldDB" id="C7P8A7"/>
<dbReference type="InterPro" id="IPR000160">
    <property type="entry name" value="GGDEF_dom"/>
</dbReference>
<keyword evidence="7" id="KW-0255">Endonuclease</keyword>
<dbReference type="PANTHER" id="PTHR36528:SF1">
    <property type="entry name" value="CRISPR SYSTEM SINGLE-STRAND-SPECIFIC DEOXYRIBONUCLEASE CAS10_CSM1 (SUBTYPE III-A)"/>
    <property type="match status" value="1"/>
</dbReference>
<dbReference type="PROSITE" id="PS50887">
    <property type="entry name" value="GGDEF"/>
    <property type="match status" value="1"/>
</dbReference>
<evidence type="ECO:0000256" key="11">
    <source>
        <dbReference type="ARBA" id="ARBA00023118"/>
    </source>
</evidence>
<dbReference type="PANTHER" id="PTHR36528">
    <property type="entry name" value="CRISPR SYSTEM SINGLE-STRAND-SPECIFIC DEOXYRIBONUCLEASE CAS10/CSM1 (SUBTYPE III-A)"/>
    <property type="match status" value="1"/>
</dbReference>
<comment type="similarity">
    <text evidence="2">Belongs to the CRISPR-associated Cas10/Csm1 family.</text>
</comment>
<accession>C7P8A7</accession>
<evidence type="ECO:0000256" key="7">
    <source>
        <dbReference type="ARBA" id="ARBA00022759"/>
    </source>
</evidence>
<evidence type="ECO:0000256" key="2">
    <source>
        <dbReference type="ARBA" id="ARBA00005700"/>
    </source>
</evidence>
<organism evidence="15 16">
    <name type="scientific">Methanocaldococcus fervens (strain DSM 4213 / JCM 15782 / AG86)</name>
    <name type="common">Methanococcus fervens</name>
    <dbReference type="NCBI Taxonomy" id="573064"/>
    <lineage>
        <taxon>Archaea</taxon>
        <taxon>Methanobacteriati</taxon>
        <taxon>Methanobacteriota</taxon>
        <taxon>Methanomada group</taxon>
        <taxon>Methanococci</taxon>
        <taxon>Methanococcales</taxon>
        <taxon>Methanocaldococcaceae</taxon>
        <taxon>Methanocaldococcus</taxon>
    </lineage>
</organism>
<dbReference type="CDD" id="cd09680">
    <property type="entry name" value="Cas10_III"/>
    <property type="match status" value="1"/>
</dbReference>
<comment type="cofactor">
    <cofactor evidence="1">
        <name>a divalent metal cation</name>
        <dbReference type="ChEBI" id="CHEBI:60240"/>
    </cofactor>
</comment>
<keyword evidence="16" id="KW-1185">Reference proteome</keyword>
<keyword evidence="9" id="KW-0269">Exonuclease</keyword>
<evidence type="ECO:0000259" key="13">
    <source>
        <dbReference type="PROSITE" id="PS50887"/>
    </source>
</evidence>
<reference evidence="15" key="1">
    <citation type="submission" date="2009-08" db="EMBL/GenBank/DDBJ databases">
        <title>Complete sequence of chromosome of Methanocaldococcus fervens AG86.</title>
        <authorList>
            <consortium name="US DOE Joint Genome Institute"/>
            <person name="Lucas S."/>
            <person name="Copeland A."/>
            <person name="Lapidus A."/>
            <person name="Glavina del Rio T."/>
            <person name="Tice H."/>
            <person name="Bruce D."/>
            <person name="Goodwin L."/>
            <person name="Pitluck S."/>
            <person name="Chertkov O."/>
            <person name="Detter J.C."/>
            <person name="Han C."/>
            <person name="Tapia R."/>
            <person name="Larimer F."/>
            <person name="Land M."/>
            <person name="Hauser L."/>
            <person name="Kyrpides N."/>
            <person name="Ovchinnikova G."/>
            <person name="Lupa-Sieprawska M."/>
            <person name="Whitman W.B."/>
        </authorList>
    </citation>
    <scope>NUCLEOTIDE SEQUENCE [LARGE SCALE GENOMIC DNA]</scope>
    <source>
        <strain evidence="15">AG86</strain>
    </source>
</reference>
<dbReference type="InterPro" id="IPR013408">
    <property type="entry name" value="Cas10/Csm1"/>
</dbReference>
<dbReference type="SUPFAM" id="SSF109604">
    <property type="entry name" value="HD-domain/PDEase-like"/>
    <property type="match status" value="1"/>
</dbReference>
<evidence type="ECO:0000256" key="5">
    <source>
        <dbReference type="ARBA" id="ARBA00022722"/>
    </source>
</evidence>
<evidence type="ECO:0000259" key="14">
    <source>
        <dbReference type="PROSITE" id="PS51831"/>
    </source>
</evidence>
<dbReference type="PROSITE" id="PS51831">
    <property type="entry name" value="HD"/>
    <property type="match status" value="1"/>
</dbReference>
<evidence type="ECO:0000313" key="16">
    <source>
        <dbReference type="Proteomes" id="UP000001495"/>
    </source>
</evidence>
<dbReference type="Pfam" id="PF01966">
    <property type="entry name" value="HD"/>
    <property type="match status" value="1"/>
</dbReference>
<evidence type="ECO:0000256" key="9">
    <source>
        <dbReference type="ARBA" id="ARBA00022839"/>
    </source>
</evidence>
<dbReference type="GO" id="GO:0016740">
    <property type="term" value="F:transferase activity"/>
    <property type="evidence" value="ECO:0007669"/>
    <property type="project" value="UniProtKB-KW"/>
</dbReference>
<dbReference type="KEGG" id="mfe:Mefer_0971"/>
<dbReference type="GO" id="GO:0004519">
    <property type="term" value="F:endonuclease activity"/>
    <property type="evidence" value="ECO:0007669"/>
    <property type="project" value="UniProtKB-KW"/>
</dbReference>
<dbReference type="InterPro" id="IPR052117">
    <property type="entry name" value="Cas10/Csm1_subtype-III-A"/>
</dbReference>
<dbReference type="InterPro" id="IPR054767">
    <property type="entry name" value="Cas10-Cmr2_palm2"/>
</dbReference>
<keyword evidence="5" id="KW-0540">Nuclease</keyword>
<keyword evidence="8" id="KW-0378">Hydrolase</keyword>
<dbReference type="Pfam" id="PF18211">
    <property type="entry name" value="Csm1_B"/>
    <property type="match status" value="1"/>
</dbReference>
<feature type="domain" description="GGDEF" evidence="13">
    <location>
        <begin position="596"/>
        <end position="757"/>
    </location>
</feature>
<evidence type="ECO:0000256" key="3">
    <source>
        <dbReference type="ARBA" id="ARBA00014333"/>
    </source>
</evidence>
<dbReference type="GO" id="GO:0051607">
    <property type="term" value="P:defense response to virus"/>
    <property type="evidence" value="ECO:0007669"/>
    <property type="project" value="UniProtKB-KW"/>
</dbReference>
<keyword evidence="10" id="KW-0067">ATP-binding</keyword>
<gene>
    <name evidence="15" type="ordered locus">Mefer_0971</name>
</gene>
<dbReference type="Gene3D" id="1.10.3210.10">
    <property type="entry name" value="Hypothetical protein af1432"/>
    <property type="match status" value="1"/>
</dbReference>
<protein>
    <recommendedName>
        <fullName evidence="3">CRISPR system single-strand-specific deoxyribonuclease Cas10/Csm1 (subtype III-A)</fullName>
    </recommendedName>
    <alternativeName>
        <fullName evidence="12">Cyclic oligoadenylate synthase</fullName>
    </alternativeName>
</protein>
<proteinExistence type="inferred from homology"/>
<evidence type="ECO:0000313" key="15">
    <source>
        <dbReference type="EMBL" id="ACV24789.1"/>
    </source>
</evidence>
<keyword evidence="11" id="KW-0051">Antiviral defense</keyword>
<dbReference type="EMBL" id="CP001696">
    <property type="protein sequence ID" value="ACV24789.1"/>
    <property type="molecule type" value="Genomic_DNA"/>
</dbReference>
<dbReference type="GO" id="GO:0004527">
    <property type="term" value="F:exonuclease activity"/>
    <property type="evidence" value="ECO:0007669"/>
    <property type="project" value="UniProtKB-KW"/>
</dbReference>
<evidence type="ECO:0000256" key="12">
    <source>
        <dbReference type="ARBA" id="ARBA00032922"/>
    </source>
</evidence>
<dbReference type="InterPro" id="IPR041062">
    <property type="entry name" value="Csm1_B"/>
</dbReference>
<dbReference type="NCBIfam" id="TIGR02578">
    <property type="entry name" value="cas_TM1811_Csm1"/>
    <property type="match status" value="1"/>
</dbReference>
<sequence length="902" mass="105842">MTNMEYEALKVGALLHDIGKFLQRVETPNIKELSKESKAKYGNTKHQSLGALFIEKNYKKFGIKDDIKDLVVKLIKEHHSNKKEGLVGILRLADWLSSAERENVEEWDNTIKKEEQRLLSIFELIRLDWYELKEDEKKKIMSKKDKIYGNGQKYDLKPLAINEHTIFPYNKPNHDYNSLYEKFENELNSINIDSFEKLFQLVQKYFWCIPSVTNWKKYGGYLPDISLFDHLKTTCAIACCLYNIYDGNKNRKEYVDAHLTDEKLKKLLEKGLPLNEKGIYDKNNYPYWDSEECKFFSLIHGDISGIQKFIFKIASKYATKSLKGKSFYLDFLTEITAKYICRELGLPITNILFYGGGHFYILSYKIKDDTIDKFEKEINDALFNMFGTDLYITIAKVDIKPSEFLAQEISNFSRKWKEVADKTIEKKLKKFGYKLKEDEGFKKLFEIRGRGVGDRCRICRKELKEKEKIKLYEEEIYVCPNCYSFKELTDFLKKYGHNEKINFNLLKKSSTSLKSEEKPKDIPIYEIPVIEKLFKELNIEFDGEYFSTQYNLPKGKNGELEIPYKIWSIAFPLNNDGGIKDADTLAEQAMKRTGTNKIAILKMDVDNLGQIFTDGLGEMASISRLSTLSSMLTLFFTGYIPYLIKTGKAEKVFDERGNPVEYREEVYLVYSGGDDTLIFGTWDVVWDLAKRIRKDFKRFVCYNPDITLSAGIVIVNPKFEFKKAVNIAEEELESGKSHKLIINELELEKNALTIFDCPMNWDIEVLYDKDCWEKLKDKYKELEKLEKLVEDFNEDKLEKCFEKAIEKTERKRILHIAQIVGERLENVIKKDKDGSLIINLPYYWRIIYYIHKNYSDKDKPYVQFLEDYMKKKVKRSFSSQIKLSYNDLKVSAKIVELKNRKG</sequence>
<dbReference type="Pfam" id="PF22335">
    <property type="entry name" value="Cas10-Cmr2_palm2"/>
    <property type="match status" value="1"/>
</dbReference>
<evidence type="ECO:0000256" key="8">
    <source>
        <dbReference type="ARBA" id="ARBA00022801"/>
    </source>
</evidence>
<dbReference type="Gene3D" id="3.30.70.270">
    <property type="match status" value="1"/>
</dbReference>
<dbReference type="GeneID" id="8365661"/>
<evidence type="ECO:0000256" key="4">
    <source>
        <dbReference type="ARBA" id="ARBA00022679"/>
    </source>
</evidence>
<dbReference type="STRING" id="573064.Mefer_0971"/>
<dbReference type="InterPro" id="IPR006674">
    <property type="entry name" value="HD_domain"/>
</dbReference>
<evidence type="ECO:0000256" key="1">
    <source>
        <dbReference type="ARBA" id="ARBA00001968"/>
    </source>
</evidence>
<dbReference type="eggNOG" id="arCOG02666">
    <property type="taxonomic scope" value="Archaea"/>
</dbReference>
<evidence type="ECO:0000256" key="10">
    <source>
        <dbReference type="ARBA" id="ARBA00022840"/>
    </source>
</evidence>
<dbReference type="RefSeq" id="WP_015791526.1">
    <property type="nucleotide sequence ID" value="NC_013156.1"/>
</dbReference>
<keyword evidence="4" id="KW-0808">Transferase</keyword>
<keyword evidence="6" id="KW-0547">Nucleotide-binding</keyword>
<dbReference type="OrthoDB" id="57429at2157"/>
<dbReference type="Proteomes" id="UP000001495">
    <property type="component" value="Chromosome"/>
</dbReference>
<feature type="domain" description="HD" evidence="14">
    <location>
        <begin position="1"/>
        <end position="99"/>
    </location>
</feature>